<dbReference type="SUPFAM" id="SSF46689">
    <property type="entry name" value="Homeodomain-like"/>
    <property type="match status" value="1"/>
</dbReference>
<dbReference type="Proteomes" id="UP000603200">
    <property type="component" value="Unassembled WGS sequence"/>
</dbReference>
<dbReference type="InterPro" id="IPR036271">
    <property type="entry name" value="Tet_transcr_reg_TetR-rel_C_sf"/>
</dbReference>
<sequence>MPELQPVIWTRLTGQGRGPARALDHRMIVEAAIAIADEEGLDALSMRRIGSRMGHSAMALYRHVGNKTDLIELMYDDVLGELDLTGGPRGDWRARLSALIHDYRRLHHRHPWIIGLGQRPSFGPNFQNVMDHALGCVADLGLGIGAMVDLALTPLQFARGFVQEELAEAEEQRRTGLDEAGWRQHVTPLVVQLVESDDHPHLKRMITETDGAAEEPDAAFDRRLTMILNGLAASL</sequence>
<dbReference type="InterPro" id="IPR004111">
    <property type="entry name" value="Repressor_TetR_C"/>
</dbReference>
<dbReference type="PROSITE" id="PS50977">
    <property type="entry name" value="HTH_TETR_2"/>
    <property type="match status" value="1"/>
</dbReference>
<evidence type="ECO:0000256" key="3">
    <source>
        <dbReference type="ARBA" id="ARBA00023163"/>
    </source>
</evidence>
<feature type="domain" description="HTH tetR-type" evidence="5">
    <location>
        <begin position="22"/>
        <end position="82"/>
    </location>
</feature>
<feature type="DNA-binding region" description="H-T-H motif" evidence="4">
    <location>
        <begin position="45"/>
        <end position="64"/>
    </location>
</feature>
<dbReference type="Pfam" id="PF00440">
    <property type="entry name" value="TetR_N"/>
    <property type="match status" value="1"/>
</dbReference>
<comment type="caution">
    <text evidence="6">The sequence shown here is derived from an EMBL/GenBank/DDBJ whole genome shotgun (WGS) entry which is preliminary data.</text>
</comment>
<dbReference type="PANTHER" id="PTHR30055:SF151">
    <property type="entry name" value="TRANSCRIPTIONAL REGULATORY PROTEIN"/>
    <property type="match status" value="1"/>
</dbReference>
<keyword evidence="3" id="KW-0804">Transcription</keyword>
<proteinExistence type="predicted"/>
<accession>A0ABQ4A5L1</accession>
<keyword evidence="7" id="KW-1185">Reference proteome</keyword>
<dbReference type="PANTHER" id="PTHR30055">
    <property type="entry name" value="HTH-TYPE TRANSCRIPTIONAL REGULATOR RUTR"/>
    <property type="match status" value="1"/>
</dbReference>
<evidence type="ECO:0000313" key="7">
    <source>
        <dbReference type="Proteomes" id="UP000603200"/>
    </source>
</evidence>
<dbReference type="InterPro" id="IPR009057">
    <property type="entry name" value="Homeodomain-like_sf"/>
</dbReference>
<dbReference type="EMBL" id="BOMN01000136">
    <property type="protein sequence ID" value="GIE26120.1"/>
    <property type="molecule type" value="Genomic_DNA"/>
</dbReference>
<dbReference type="InterPro" id="IPR050109">
    <property type="entry name" value="HTH-type_TetR-like_transc_reg"/>
</dbReference>
<name>A0ABQ4A5L1_9ACTN</name>
<evidence type="ECO:0000259" key="5">
    <source>
        <dbReference type="PROSITE" id="PS50977"/>
    </source>
</evidence>
<evidence type="ECO:0000256" key="4">
    <source>
        <dbReference type="PROSITE-ProRule" id="PRU00335"/>
    </source>
</evidence>
<dbReference type="RefSeq" id="WP_203843034.1">
    <property type="nucleotide sequence ID" value="NZ_BAAATV010000015.1"/>
</dbReference>
<evidence type="ECO:0000313" key="6">
    <source>
        <dbReference type="EMBL" id="GIE26120.1"/>
    </source>
</evidence>
<dbReference type="SUPFAM" id="SSF48498">
    <property type="entry name" value="Tetracyclin repressor-like, C-terminal domain"/>
    <property type="match status" value="1"/>
</dbReference>
<protein>
    <submittedName>
        <fullName evidence="6">TetR family transcriptional regulator</fullName>
    </submittedName>
</protein>
<dbReference type="Gene3D" id="1.10.357.10">
    <property type="entry name" value="Tetracycline Repressor, domain 2"/>
    <property type="match status" value="1"/>
</dbReference>
<dbReference type="InterPro" id="IPR001647">
    <property type="entry name" value="HTH_TetR"/>
</dbReference>
<dbReference type="Pfam" id="PF02909">
    <property type="entry name" value="TetR_C_1"/>
    <property type="match status" value="1"/>
</dbReference>
<dbReference type="Gene3D" id="1.10.10.60">
    <property type="entry name" value="Homeodomain-like"/>
    <property type="match status" value="1"/>
</dbReference>
<evidence type="ECO:0000256" key="2">
    <source>
        <dbReference type="ARBA" id="ARBA00023125"/>
    </source>
</evidence>
<organism evidence="6 7">
    <name type="scientific">Winogradskya humida</name>
    <dbReference type="NCBI Taxonomy" id="113566"/>
    <lineage>
        <taxon>Bacteria</taxon>
        <taxon>Bacillati</taxon>
        <taxon>Actinomycetota</taxon>
        <taxon>Actinomycetes</taxon>
        <taxon>Micromonosporales</taxon>
        <taxon>Micromonosporaceae</taxon>
        <taxon>Winogradskya</taxon>
    </lineage>
</organism>
<keyword evidence="1" id="KW-0805">Transcription regulation</keyword>
<evidence type="ECO:0000256" key="1">
    <source>
        <dbReference type="ARBA" id="ARBA00023015"/>
    </source>
</evidence>
<keyword evidence="2 4" id="KW-0238">DNA-binding</keyword>
<reference evidence="6 7" key="1">
    <citation type="submission" date="2021-01" db="EMBL/GenBank/DDBJ databases">
        <title>Whole genome shotgun sequence of Actinoplanes humidus NBRC 14915.</title>
        <authorList>
            <person name="Komaki H."/>
            <person name="Tamura T."/>
        </authorList>
    </citation>
    <scope>NUCLEOTIDE SEQUENCE [LARGE SCALE GENOMIC DNA]</scope>
    <source>
        <strain evidence="6 7">NBRC 14915</strain>
    </source>
</reference>
<gene>
    <name evidence="6" type="ORF">Ahu01nite_092220</name>
</gene>